<dbReference type="SMART" id="SM00317">
    <property type="entry name" value="SET"/>
    <property type="match status" value="1"/>
</dbReference>
<gene>
    <name evidence="14" type="primary">LOC112286827</name>
    <name evidence="13" type="ORF">PHYPA_012443</name>
</gene>
<dbReference type="RefSeq" id="XP_024384903.1">
    <property type="nucleotide sequence ID" value="XM_024529135.2"/>
</dbReference>
<evidence type="ECO:0000313" key="15">
    <source>
        <dbReference type="Proteomes" id="UP000006727"/>
    </source>
</evidence>
<dbReference type="PANTHER" id="PTHR46223">
    <property type="entry name" value="HISTONE-LYSINE N-METHYLTRANSFERASE SUV39H"/>
    <property type="match status" value="1"/>
</dbReference>
<dbReference type="PROSITE" id="PS50868">
    <property type="entry name" value="POST_SET"/>
    <property type="match status" value="1"/>
</dbReference>
<feature type="compositionally biased region" description="Polar residues" evidence="9">
    <location>
        <begin position="14"/>
        <end position="26"/>
    </location>
</feature>
<dbReference type="Gramene" id="Pp3c9_8270V3.5">
    <property type="protein sequence ID" value="Pp3c9_8270V3.5"/>
    <property type="gene ID" value="Pp3c9_8270"/>
</dbReference>
<dbReference type="InterPro" id="IPR046341">
    <property type="entry name" value="SET_dom_sf"/>
</dbReference>
<feature type="compositionally biased region" description="Polar residues" evidence="9">
    <location>
        <begin position="121"/>
        <end position="134"/>
    </location>
</feature>
<dbReference type="GO" id="GO:0005694">
    <property type="term" value="C:chromosome"/>
    <property type="evidence" value="ECO:0007669"/>
    <property type="project" value="UniProtKB-SubCell"/>
</dbReference>
<dbReference type="InterPro" id="IPR013083">
    <property type="entry name" value="Znf_RING/FYVE/PHD"/>
</dbReference>
<dbReference type="RefSeq" id="XP_024384907.1">
    <property type="nucleotide sequence ID" value="XM_024529139.2"/>
</dbReference>
<evidence type="ECO:0000313" key="13">
    <source>
        <dbReference type="EMBL" id="PNR47970.1"/>
    </source>
</evidence>
<protein>
    <recommendedName>
        <fullName evidence="16">Histone-lysine N-methyltransferase</fullName>
    </recommendedName>
</protein>
<feature type="compositionally biased region" description="Polar residues" evidence="9">
    <location>
        <begin position="548"/>
        <end position="562"/>
    </location>
</feature>
<dbReference type="KEGG" id="ppp:112286827"/>
<sequence>MMNPKAPLKAGPSLGSTQNQSTSESSRLVKLPAEVANGRSRQSRAVTFSDFSSETEYTSSSSGEAASHENGNGNEYKSNGTAHRRDRLPQAPHEGLPHSTGLHEIKSENVVYSPPDGGVQNGQTSAPPSSSTQRVVVNSTVTKERKETDSNGREILVVDLSDSEDDIRTPLKELRPLCKKCQALKNKQHIMKVTKVTEKEDLDTSKVTLVVDLTETSPPVKDSHIGVGEGKESERRKVPFDVLNSASSKANGEEVVAKAECSRGRIETVIEFPPKYRPPAESIPEVLRVSTTEVEEHALSTAEDSEDEASTLSADYRKAHSEGNHVEKISPDWSPGILCDLCERGPSLSLGAWYSWCCGNPSLGCPCTSEGRQRKVTILACKSGKSTDRPWSGKVHKLCGLWSAEVYEDDKHPWRINNLWDAMRRSRKFKCSDPDCGLFGATLRCRVGSCKKNYHYPCADKLSVYGKLRMWEGLVKPVACLDHRHFNDVVDTKPQKESKKRKRRKKGPSPALVTGSNSKLGERTSGGADDVIDIESSEGEYYPHGATGQDQILQRNTSNGSESGVARTKRVHTPDSQPKPLFSMPPYLGKNLLRPDFSGGVEPIPVPCTNDVDSDPPPYLKEYITKSRYQGIPLGSNECSHPLLLRQAKACEGCVVHDPDDPSAPMSIHIPFERREDDFREDWLKERMYGRLPYDKYRRLVVGTDYNELVECNERCGCGEHCINKEMQKGLSTPIELYKTVNKGWAVRTLVAIPRGRFVIEYVGEMLTQDQAQRYGSYYDALKRSYLYDLDYPESKKTPDFTLDGFYASNVARFINHSCDPNLKIYRVYVETTYKWLSHIGMYAMRDIEPGEELSYDYNYGLHEPHDGHNLHAAGKLQARNLENDQENTSKHIICHCGAKNCRKWLWRPSHTVDDSEDD</sequence>
<evidence type="ECO:0000256" key="2">
    <source>
        <dbReference type="ARBA" id="ARBA00022454"/>
    </source>
</evidence>
<reference evidence="14" key="3">
    <citation type="submission" date="2020-12" db="UniProtKB">
        <authorList>
            <consortium name="EnsemblPlants"/>
        </authorList>
    </citation>
    <scope>IDENTIFICATION</scope>
</reference>
<dbReference type="Gramene" id="Pp3c9_8270V3.2">
    <property type="protein sequence ID" value="Pp3c9_8270V3.2"/>
    <property type="gene ID" value="Pp3c9_8270"/>
</dbReference>
<comment type="subcellular location">
    <subcellularLocation>
        <location evidence="1">Chromosome</location>
    </subcellularLocation>
</comment>
<feature type="region of interest" description="Disordered" evidence="9">
    <location>
        <begin position="491"/>
        <end position="584"/>
    </location>
</feature>
<evidence type="ECO:0000256" key="7">
    <source>
        <dbReference type="ARBA" id="ARBA00022771"/>
    </source>
</evidence>
<evidence type="ECO:0000259" key="12">
    <source>
        <dbReference type="PROSITE" id="PS51805"/>
    </source>
</evidence>
<dbReference type="OrthoDB" id="308383at2759"/>
<dbReference type="EnsemblPlants" id="Pp3c9_8270V3.3">
    <property type="protein sequence ID" value="Pp3c9_8270V3.3"/>
    <property type="gene ID" value="Pp3c9_8270"/>
</dbReference>
<feature type="domain" description="Post-SET" evidence="11">
    <location>
        <begin position="891"/>
        <end position="907"/>
    </location>
</feature>
<keyword evidence="5" id="KW-0949">S-adenosyl-L-methionine</keyword>
<evidence type="ECO:0000256" key="1">
    <source>
        <dbReference type="ARBA" id="ARBA00004286"/>
    </source>
</evidence>
<evidence type="ECO:0000256" key="4">
    <source>
        <dbReference type="ARBA" id="ARBA00022679"/>
    </source>
</evidence>
<evidence type="ECO:0000256" key="9">
    <source>
        <dbReference type="SAM" id="MobiDB-lite"/>
    </source>
</evidence>
<reference evidence="13 15" key="1">
    <citation type="journal article" date="2008" name="Science">
        <title>The Physcomitrella genome reveals evolutionary insights into the conquest of land by plants.</title>
        <authorList>
            <person name="Rensing S."/>
            <person name="Lang D."/>
            <person name="Zimmer A."/>
            <person name="Terry A."/>
            <person name="Salamov A."/>
            <person name="Shapiro H."/>
            <person name="Nishiyama T."/>
            <person name="Perroud P.-F."/>
            <person name="Lindquist E."/>
            <person name="Kamisugi Y."/>
            <person name="Tanahashi T."/>
            <person name="Sakakibara K."/>
            <person name="Fujita T."/>
            <person name="Oishi K."/>
            <person name="Shin-I T."/>
            <person name="Kuroki Y."/>
            <person name="Toyoda A."/>
            <person name="Suzuki Y."/>
            <person name="Hashimoto A."/>
            <person name="Yamaguchi K."/>
            <person name="Sugano A."/>
            <person name="Kohara Y."/>
            <person name="Fujiyama A."/>
            <person name="Anterola A."/>
            <person name="Aoki S."/>
            <person name="Ashton N."/>
            <person name="Barbazuk W.B."/>
            <person name="Barker E."/>
            <person name="Bennetzen J."/>
            <person name="Bezanilla M."/>
            <person name="Blankenship R."/>
            <person name="Cho S.H."/>
            <person name="Dutcher S."/>
            <person name="Estelle M."/>
            <person name="Fawcett J.A."/>
            <person name="Gundlach H."/>
            <person name="Hanada K."/>
            <person name="Heyl A."/>
            <person name="Hicks K.A."/>
            <person name="Hugh J."/>
            <person name="Lohr M."/>
            <person name="Mayer K."/>
            <person name="Melkozernov A."/>
            <person name="Murata T."/>
            <person name="Nelson D."/>
            <person name="Pils B."/>
            <person name="Prigge M."/>
            <person name="Reiss B."/>
            <person name="Renner T."/>
            <person name="Rombauts S."/>
            <person name="Rushton P."/>
            <person name="Sanderfoot A."/>
            <person name="Schween G."/>
            <person name="Shiu S.-H."/>
            <person name="Stueber K."/>
            <person name="Theodoulou F.L."/>
            <person name="Tu H."/>
            <person name="Van de Peer Y."/>
            <person name="Verrier P.J."/>
            <person name="Waters E."/>
            <person name="Wood A."/>
            <person name="Yang L."/>
            <person name="Cove D."/>
            <person name="Cuming A."/>
            <person name="Hasebe M."/>
            <person name="Lucas S."/>
            <person name="Mishler D.B."/>
            <person name="Reski R."/>
            <person name="Grigoriev I."/>
            <person name="Quatrano R.S."/>
            <person name="Boore J.L."/>
        </authorList>
    </citation>
    <scope>NUCLEOTIDE SEQUENCE [LARGE SCALE GENOMIC DNA]</scope>
    <source>
        <strain evidence="14 15">cv. Gransden 2004</strain>
    </source>
</reference>
<dbReference type="EnsemblPlants" id="Pp3c9_8270V3.5">
    <property type="protein sequence ID" value="Pp3c9_8270V3.5"/>
    <property type="gene ID" value="Pp3c9_8270"/>
</dbReference>
<dbReference type="STRING" id="3218.A0A2K1K2H3"/>
<feature type="compositionally biased region" description="Low complexity" evidence="9">
    <location>
        <begin position="47"/>
        <end position="65"/>
    </location>
</feature>
<dbReference type="RefSeq" id="XP_073392410.1">
    <property type="nucleotide sequence ID" value="XM_073536309.1"/>
</dbReference>
<evidence type="ECO:0000256" key="6">
    <source>
        <dbReference type="ARBA" id="ARBA00022723"/>
    </source>
</evidence>
<dbReference type="PaxDb" id="3218-PP1S24_221V6.1"/>
<evidence type="ECO:0000256" key="5">
    <source>
        <dbReference type="ARBA" id="ARBA00022691"/>
    </source>
</evidence>
<keyword evidence="7" id="KW-0863">Zinc-finger</keyword>
<dbReference type="GO" id="GO:0032259">
    <property type="term" value="P:methylation"/>
    <property type="evidence" value="ECO:0007669"/>
    <property type="project" value="UniProtKB-KW"/>
</dbReference>
<dbReference type="GO" id="GO:0003690">
    <property type="term" value="F:double-stranded DNA binding"/>
    <property type="evidence" value="ECO:0000318"/>
    <property type="project" value="GO_Central"/>
</dbReference>
<evidence type="ECO:0000256" key="3">
    <source>
        <dbReference type="ARBA" id="ARBA00022603"/>
    </source>
</evidence>
<dbReference type="GeneID" id="112286827"/>
<dbReference type="PANTHER" id="PTHR46223:SF3">
    <property type="entry name" value="HISTONE-LYSINE N-METHYLTRANSFERASE SET-23"/>
    <property type="match status" value="1"/>
</dbReference>
<proteinExistence type="predicted"/>
<dbReference type="EMBL" id="ABEU02000009">
    <property type="protein sequence ID" value="PNR47970.1"/>
    <property type="molecule type" value="Genomic_DNA"/>
</dbReference>
<feature type="domain" description="PHD-type" evidence="12">
    <location>
        <begin position="359"/>
        <end position="484"/>
    </location>
</feature>
<dbReference type="Pfam" id="PF05033">
    <property type="entry name" value="Pre-SET"/>
    <property type="match status" value="1"/>
</dbReference>
<dbReference type="InterPro" id="IPR003616">
    <property type="entry name" value="Post-SET_dom"/>
</dbReference>
<feature type="region of interest" description="Disordered" evidence="9">
    <location>
        <begin position="1"/>
        <end position="134"/>
    </location>
</feature>
<dbReference type="SUPFAM" id="SSF82199">
    <property type="entry name" value="SET domain"/>
    <property type="match status" value="1"/>
</dbReference>
<evidence type="ECO:0000259" key="10">
    <source>
        <dbReference type="PROSITE" id="PS50280"/>
    </source>
</evidence>
<evidence type="ECO:0008006" key="16">
    <source>
        <dbReference type="Google" id="ProtNLM"/>
    </source>
</evidence>
<keyword evidence="15" id="KW-1185">Reference proteome</keyword>
<dbReference type="GO" id="GO:0005634">
    <property type="term" value="C:nucleus"/>
    <property type="evidence" value="ECO:0007669"/>
    <property type="project" value="InterPro"/>
</dbReference>
<dbReference type="InterPro" id="IPR034732">
    <property type="entry name" value="EPHD"/>
</dbReference>
<keyword evidence="4" id="KW-0808">Transferase</keyword>
<name>A0A2K1K2H3_PHYPA</name>
<feature type="compositionally biased region" description="Basic residues" evidence="9">
    <location>
        <begin position="498"/>
        <end position="507"/>
    </location>
</feature>
<keyword evidence="8" id="KW-0862">Zinc</keyword>
<dbReference type="InterPro" id="IPR007728">
    <property type="entry name" value="Pre-SET_dom"/>
</dbReference>
<dbReference type="PROSITE" id="PS51805">
    <property type="entry name" value="EPHD"/>
    <property type="match status" value="1"/>
</dbReference>
<dbReference type="PROSITE" id="PS50280">
    <property type="entry name" value="SET"/>
    <property type="match status" value="1"/>
</dbReference>
<keyword evidence="6" id="KW-0479">Metal-binding</keyword>
<dbReference type="AlphaFoldDB" id="A0A2K1K2H3"/>
<dbReference type="EnsemblPlants" id="Pp3c9_8270V3.2">
    <property type="protein sequence ID" value="Pp3c9_8270V3.2"/>
    <property type="gene ID" value="Pp3c9_8270"/>
</dbReference>
<accession>A0A2K1K2H3</accession>
<feature type="compositionally biased region" description="Polar residues" evidence="9">
    <location>
        <begin position="69"/>
        <end position="81"/>
    </location>
</feature>
<dbReference type="Gene3D" id="2.170.270.10">
    <property type="entry name" value="SET domain"/>
    <property type="match status" value="1"/>
</dbReference>
<dbReference type="InterPro" id="IPR001214">
    <property type="entry name" value="SET_dom"/>
</dbReference>
<dbReference type="GO" id="GO:0042054">
    <property type="term" value="F:histone methyltransferase activity"/>
    <property type="evidence" value="ECO:0000318"/>
    <property type="project" value="GO_Central"/>
</dbReference>
<dbReference type="Gramene" id="Pp3c9_8270V3.1">
    <property type="protein sequence ID" value="Pp3c9_8270V3.1"/>
    <property type="gene ID" value="Pp3c9_8270"/>
</dbReference>
<dbReference type="SMART" id="SM00508">
    <property type="entry name" value="PostSET"/>
    <property type="match status" value="1"/>
</dbReference>
<dbReference type="EnsemblPlants" id="Pp3c9_8270V3.1">
    <property type="protein sequence ID" value="Pp3c9_8270V3.1"/>
    <property type="gene ID" value="Pp3c9_8270"/>
</dbReference>
<dbReference type="RefSeq" id="XP_024384904.1">
    <property type="nucleotide sequence ID" value="XM_024529136.2"/>
</dbReference>
<dbReference type="GO" id="GO:0008270">
    <property type="term" value="F:zinc ion binding"/>
    <property type="evidence" value="ECO:0007669"/>
    <property type="project" value="UniProtKB-KW"/>
</dbReference>
<organism evidence="13">
    <name type="scientific">Physcomitrium patens</name>
    <name type="common">Spreading-leaved earth moss</name>
    <name type="synonym">Physcomitrella patens</name>
    <dbReference type="NCBI Taxonomy" id="3218"/>
    <lineage>
        <taxon>Eukaryota</taxon>
        <taxon>Viridiplantae</taxon>
        <taxon>Streptophyta</taxon>
        <taxon>Embryophyta</taxon>
        <taxon>Bryophyta</taxon>
        <taxon>Bryophytina</taxon>
        <taxon>Bryopsida</taxon>
        <taxon>Funariidae</taxon>
        <taxon>Funariales</taxon>
        <taxon>Funariaceae</taxon>
        <taxon>Physcomitrium</taxon>
    </lineage>
</organism>
<keyword evidence="3" id="KW-0489">Methyltransferase</keyword>
<dbReference type="InterPro" id="IPR050973">
    <property type="entry name" value="H3K9_Histone-Lys_N-MTase"/>
</dbReference>
<evidence type="ECO:0000256" key="8">
    <source>
        <dbReference type="ARBA" id="ARBA00022833"/>
    </source>
</evidence>
<dbReference type="Proteomes" id="UP000006727">
    <property type="component" value="Chromosome 9"/>
</dbReference>
<reference evidence="13 15" key="2">
    <citation type="journal article" date="2018" name="Plant J.">
        <title>The Physcomitrella patens chromosome-scale assembly reveals moss genome structure and evolution.</title>
        <authorList>
            <person name="Lang D."/>
            <person name="Ullrich K.K."/>
            <person name="Murat F."/>
            <person name="Fuchs J."/>
            <person name="Jenkins J."/>
            <person name="Haas F.B."/>
            <person name="Piednoel M."/>
            <person name="Gundlach H."/>
            <person name="Van Bel M."/>
            <person name="Meyberg R."/>
            <person name="Vives C."/>
            <person name="Morata J."/>
            <person name="Symeonidi A."/>
            <person name="Hiss M."/>
            <person name="Muchero W."/>
            <person name="Kamisugi Y."/>
            <person name="Saleh O."/>
            <person name="Blanc G."/>
            <person name="Decker E.L."/>
            <person name="van Gessel N."/>
            <person name="Grimwood J."/>
            <person name="Hayes R.D."/>
            <person name="Graham S.W."/>
            <person name="Gunter L.E."/>
            <person name="McDaniel S.F."/>
            <person name="Hoernstein S.N.W."/>
            <person name="Larsson A."/>
            <person name="Li F.W."/>
            <person name="Perroud P.F."/>
            <person name="Phillips J."/>
            <person name="Ranjan P."/>
            <person name="Rokshar D.S."/>
            <person name="Rothfels C.J."/>
            <person name="Schneider L."/>
            <person name="Shu S."/>
            <person name="Stevenson D.W."/>
            <person name="Thummler F."/>
            <person name="Tillich M."/>
            <person name="Villarreal Aguilar J.C."/>
            <person name="Widiez T."/>
            <person name="Wong G.K."/>
            <person name="Wymore A."/>
            <person name="Zhang Y."/>
            <person name="Zimmer A.D."/>
            <person name="Quatrano R.S."/>
            <person name="Mayer K.F.X."/>
            <person name="Goodstein D."/>
            <person name="Casacuberta J.M."/>
            <person name="Vandepoele K."/>
            <person name="Reski R."/>
            <person name="Cuming A.C."/>
            <person name="Tuskan G.A."/>
            <person name="Maumus F."/>
            <person name="Salse J."/>
            <person name="Schmutz J."/>
            <person name="Rensing S.A."/>
        </authorList>
    </citation>
    <scope>NUCLEOTIDE SEQUENCE [LARGE SCALE GENOMIC DNA]</scope>
    <source>
        <strain evidence="14 15">cv. Gransden 2004</strain>
    </source>
</reference>
<dbReference type="Gene3D" id="3.30.40.10">
    <property type="entry name" value="Zinc/RING finger domain, C3HC4 (zinc finger)"/>
    <property type="match status" value="1"/>
</dbReference>
<dbReference type="Pfam" id="PF13771">
    <property type="entry name" value="zf-HC5HC2H"/>
    <property type="match status" value="1"/>
</dbReference>
<evidence type="ECO:0000313" key="14">
    <source>
        <dbReference type="EnsemblPlants" id="Pp3c9_8270V3.1"/>
    </source>
</evidence>
<dbReference type="Pfam" id="PF00856">
    <property type="entry name" value="SET"/>
    <property type="match status" value="1"/>
</dbReference>
<evidence type="ECO:0000259" key="11">
    <source>
        <dbReference type="PROSITE" id="PS50868"/>
    </source>
</evidence>
<keyword evidence="2" id="KW-0158">Chromosome</keyword>
<dbReference type="Gramene" id="Pp3c9_8270V3.3">
    <property type="protein sequence ID" value="Pp3c9_8270V3.3"/>
    <property type="gene ID" value="Pp3c9_8270"/>
</dbReference>
<feature type="domain" description="SET" evidence="10">
    <location>
        <begin position="733"/>
        <end position="859"/>
    </location>
</feature>